<reference evidence="2" key="1">
    <citation type="submission" date="2016-10" db="EMBL/GenBank/DDBJ databases">
        <authorList>
            <person name="de Groot N.N."/>
        </authorList>
    </citation>
    <scope>NUCLEOTIDE SEQUENCE</scope>
</reference>
<organism evidence="2">
    <name type="scientific">hydrothermal vent metagenome</name>
    <dbReference type="NCBI Taxonomy" id="652676"/>
    <lineage>
        <taxon>unclassified sequences</taxon>
        <taxon>metagenomes</taxon>
        <taxon>ecological metagenomes</taxon>
    </lineage>
</organism>
<sequence length="76" mass="8627">MLNWKFEVQDTHGFRHAEVSGGGIDTTEIDEKTMMSKKQKKLYFVGEVLDVVGRRGGYNFAFAWSSAYLAAKNIIH</sequence>
<gene>
    <name evidence="2" type="ORF">MNB_SM-4-1670</name>
</gene>
<dbReference type="PANTHER" id="PTHR42887">
    <property type="entry name" value="OS12G0638800 PROTEIN"/>
    <property type="match status" value="1"/>
</dbReference>
<dbReference type="Gene3D" id="3.50.50.60">
    <property type="entry name" value="FAD/NAD(P)-binding domain"/>
    <property type="match status" value="1"/>
</dbReference>
<dbReference type="Gene3D" id="2.40.30.10">
    <property type="entry name" value="Translation factors"/>
    <property type="match status" value="1"/>
</dbReference>
<dbReference type="InterPro" id="IPR036188">
    <property type="entry name" value="FAD/NAD-bd_sf"/>
</dbReference>
<name>A0A1W1C9B4_9ZZZZ</name>
<dbReference type="PANTHER" id="PTHR42887:SF2">
    <property type="entry name" value="OS12G0638800 PROTEIN"/>
    <property type="match status" value="1"/>
</dbReference>
<evidence type="ECO:0000259" key="1">
    <source>
        <dbReference type="Pfam" id="PF03486"/>
    </source>
</evidence>
<dbReference type="InterPro" id="IPR004792">
    <property type="entry name" value="BaiN-like"/>
</dbReference>
<protein>
    <submittedName>
        <fullName evidence="2">HI0933-like protein</fullName>
    </submittedName>
</protein>
<dbReference type="SUPFAM" id="SSF51905">
    <property type="entry name" value="FAD/NAD(P)-binding domain"/>
    <property type="match status" value="1"/>
</dbReference>
<accession>A0A1W1C9B4</accession>
<dbReference type="Pfam" id="PF03486">
    <property type="entry name" value="HI0933_like"/>
    <property type="match status" value="1"/>
</dbReference>
<evidence type="ECO:0000313" key="2">
    <source>
        <dbReference type="EMBL" id="SFV62323.1"/>
    </source>
</evidence>
<proteinExistence type="predicted"/>
<dbReference type="AlphaFoldDB" id="A0A1W1C9B4"/>
<dbReference type="EMBL" id="FPHF01000066">
    <property type="protein sequence ID" value="SFV62323.1"/>
    <property type="molecule type" value="Genomic_DNA"/>
</dbReference>
<feature type="domain" description="RsdA/BaiN/AoA(So)-like Rossmann fold-like" evidence="1">
    <location>
        <begin position="8"/>
        <end position="72"/>
    </location>
</feature>
<dbReference type="InterPro" id="IPR057661">
    <property type="entry name" value="RsdA/BaiN/AoA(So)_Rossmann"/>
</dbReference>